<dbReference type="Proteomes" id="UP000830454">
    <property type="component" value="Chromosome"/>
</dbReference>
<dbReference type="EMBL" id="CP090145">
    <property type="protein sequence ID" value="UOX35612.1"/>
    <property type="molecule type" value="Genomic_DNA"/>
</dbReference>
<reference evidence="2" key="1">
    <citation type="submission" date="2021-12" db="EMBL/GenBank/DDBJ databases">
        <authorList>
            <person name="Cha I.-T."/>
            <person name="Lee K.-E."/>
            <person name="Park S.-J."/>
        </authorList>
    </citation>
    <scope>NUCLEOTIDE SEQUENCE</scope>
    <source>
        <strain evidence="2">YSM-43</strain>
    </source>
</reference>
<evidence type="ECO:0008006" key="4">
    <source>
        <dbReference type="Google" id="ProtNLM"/>
    </source>
</evidence>
<evidence type="ECO:0000313" key="3">
    <source>
        <dbReference type="Proteomes" id="UP000830454"/>
    </source>
</evidence>
<gene>
    <name evidence="2" type="ORF">LXD69_08825</name>
</gene>
<feature type="transmembrane region" description="Helical" evidence="1">
    <location>
        <begin position="85"/>
        <end position="112"/>
    </location>
</feature>
<feature type="transmembrane region" description="Helical" evidence="1">
    <location>
        <begin position="118"/>
        <end position="139"/>
    </location>
</feature>
<keyword evidence="1" id="KW-1133">Transmembrane helix</keyword>
<reference evidence="2" key="2">
    <citation type="submission" date="2022-04" db="EMBL/GenBank/DDBJ databases">
        <title>Complete Genome Sequence of Flavobacterium sediminilitoris YSM-43, Isolated from a Tidal Sediment.</title>
        <authorList>
            <person name="Lee P.A."/>
        </authorList>
    </citation>
    <scope>NUCLEOTIDE SEQUENCE</scope>
    <source>
        <strain evidence="2">YSM-43</strain>
    </source>
</reference>
<dbReference type="RefSeq" id="WP_246918861.1">
    <property type="nucleotide sequence ID" value="NZ_CP090145.1"/>
</dbReference>
<keyword evidence="1" id="KW-0472">Membrane</keyword>
<accession>A0ABY4HTK9</accession>
<name>A0ABY4HTK9_9FLAO</name>
<organism evidence="2 3">
    <name type="scientific">Flavobacterium sediminilitoris</name>
    <dbReference type="NCBI Taxonomy" id="2024526"/>
    <lineage>
        <taxon>Bacteria</taxon>
        <taxon>Pseudomonadati</taxon>
        <taxon>Bacteroidota</taxon>
        <taxon>Flavobacteriia</taxon>
        <taxon>Flavobacteriales</taxon>
        <taxon>Flavobacteriaceae</taxon>
        <taxon>Flavobacterium</taxon>
    </lineage>
</organism>
<sequence>MDKSLKLRFRFYNVTNKSIDIIKKEFEDLKTTIEPDFKIKIIDNHIWLSIGVLKREKHSPQLHLELEEMEDGNTAITGLYGPDPVLWTFFMFLHFIIAGVFIIFSIIAYSKWKLNQKFILDITIMTSMIILWIFLYFFARLNRRKGIPQMEKLKVLMEKVITP</sequence>
<evidence type="ECO:0000313" key="2">
    <source>
        <dbReference type="EMBL" id="UOX35612.1"/>
    </source>
</evidence>
<evidence type="ECO:0000256" key="1">
    <source>
        <dbReference type="SAM" id="Phobius"/>
    </source>
</evidence>
<proteinExistence type="predicted"/>
<keyword evidence="1" id="KW-0812">Transmembrane</keyword>
<protein>
    <recommendedName>
        <fullName evidence="4">GTP-binding protein</fullName>
    </recommendedName>
</protein>
<keyword evidence="3" id="KW-1185">Reference proteome</keyword>